<dbReference type="SUPFAM" id="SSF48150">
    <property type="entry name" value="DNA-glycosylase"/>
    <property type="match status" value="1"/>
</dbReference>
<dbReference type="EMBL" id="AUZY01012610">
    <property type="protein sequence ID" value="EQD28997.1"/>
    <property type="molecule type" value="Genomic_DNA"/>
</dbReference>
<keyword evidence="3" id="KW-0227">DNA damage</keyword>
<protein>
    <submittedName>
        <fullName evidence="11">Endonuclease III</fullName>
    </submittedName>
</protein>
<dbReference type="GO" id="GO:0000703">
    <property type="term" value="F:oxidized pyrimidine nucleobase lesion DNA N-glycosylase activity"/>
    <property type="evidence" value="ECO:0007669"/>
    <property type="project" value="TreeGrafter"/>
</dbReference>
<dbReference type="GO" id="GO:0046872">
    <property type="term" value="F:metal ion binding"/>
    <property type="evidence" value="ECO:0007669"/>
    <property type="project" value="UniProtKB-KW"/>
</dbReference>
<sequence length="105" mass="11714">ANCTLVFGFGIPAIPVDTHVHRLANRLGAVRTRTPEETEEALRRRVPQELWVPLNPLLVQHGQNVCLPRGPRCERCPLVDLCESGEAFLGNEKAKAPRTVKVRAR</sequence>
<evidence type="ECO:0000313" key="11">
    <source>
        <dbReference type="EMBL" id="EQD28997.1"/>
    </source>
</evidence>
<evidence type="ECO:0000256" key="1">
    <source>
        <dbReference type="ARBA" id="ARBA00001966"/>
    </source>
</evidence>
<dbReference type="FunFam" id="1.10.1670.10:FF:000001">
    <property type="entry name" value="Endonuclease III"/>
    <property type="match status" value="1"/>
</dbReference>
<dbReference type="GO" id="GO:0006285">
    <property type="term" value="P:base-excision repair, AP site formation"/>
    <property type="evidence" value="ECO:0007669"/>
    <property type="project" value="TreeGrafter"/>
</dbReference>
<dbReference type="PANTHER" id="PTHR43286:SF1">
    <property type="entry name" value="ENDONUCLEASE III-LIKE PROTEIN 1"/>
    <property type="match status" value="1"/>
</dbReference>
<comment type="cofactor">
    <cofactor evidence="1">
        <name>[4Fe-4S] cluster</name>
        <dbReference type="ChEBI" id="CHEBI:49883"/>
    </cofactor>
</comment>
<evidence type="ECO:0000256" key="7">
    <source>
        <dbReference type="ARBA" id="ARBA00023204"/>
    </source>
</evidence>
<dbReference type="Gene3D" id="1.10.340.30">
    <property type="entry name" value="Hypothetical protein, domain 2"/>
    <property type="match status" value="1"/>
</dbReference>
<evidence type="ECO:0000256" key="4">
    <source>
        <dbReference type="ARBA" id="ARBA00022801"/>
    </source>
</evidence>
<dbReference type="GO" id="GO:0016829">
    <property type="term" value="F:lyase activity"/>
    <property type="evidence" value="ECO:0007669"/>
    <property type="project" value="UniProtKB-KW"/>
</dbReference>
<dbReference type="Gene3D" id="1.10.1670.10">
    <property type="entry name" value="Helix-hairpin-Helix base-excision DNA repair enzymes (C-terminal)"/>
    <property type="match status" value="1"/>
</dbReference>
<dbReference type="GO" id="GO:0051539">
    <property type="term" value="F:4 iron, 4 sulfur cluster binding"/>
    <property type="evidence" value="ECO:0007669"/>
    <property type="project" value="InterPro"/>
</dbReference>
<reference evidence="11" key="1">
    <citation type="submission" date="2013-08" db="EMBL/GenBank/DDBJ databases">
        <authorList>
            <person name="Mendez C."/>
            <person name="Richter M."/>
            <person name="Ferrer M."/>
            <person name="Sanchez J."/>
        </authorList>
    </citation>
    <scope>NUCLEOTIDE SEQUENCE</scope>
</reference>
<keyword evidence="9" id="KW-0326">Glycosidase</keyword>
<organism evidence="11">
    <name type="scientific">mine drainage metagenome</name>
    <dbReference type="NCBI Taxonomy" id="410659"/>
    <lineage>
        <taxon>unclassified sequences</taxon>
        <taxon>metagenomes</taxon>
        <taxon>ecological metagenomes</taxon>
    </lineage>
</organism>
<feature type="domain" description="HhH-GPD" evidence="10">
    <location>
        <begin position="11"/>
        <end position="48"/>
    </location>
</feature>
<dbReference type="InterPro" id="IPR003265">
    <property type="entry name" value="HhH-GPD_domain"/>
</dbReference>
<evidence type="ECO:0000256" key="3">
    <source>
        <dbReference type="ARBA" id="ARBA00022763"/>
    </source>
</evidence>
<comment type="caution">
    <text evidence="11">The sequence shown here is derived from an EMBL/GenBank/DDBJ whole genome shotgun (WGS) entry which is preliminary data.</text>
</comment>
<reference evidence="11" key="2">
    <citation type="journal article" date="2014" name="ISME J.">
        <title>Microbial stratification in low pH oxic and suboxic macroscopic growths along an acid mine drainage.</title>
        <authorList>
            <person name="Mendez-Garcia C."/>
            <person name="Mesa V."/>
            <person name="Sprenger R.R."/>
            <person name="Richter M."/>
            <person name="Diez M.S."/>
            <person name="Solano J."/>
            <person name="Bargiela R."/>
            <person name="Golyshina O.V."/>
            <person name="Manteca A."/>
            <person name="Ramos J.L."/>
            <person name="Gallego J.R."/>
            <person name="Llorente I."/>
            <person name="Martins Dos Santos V.A."/>
            <person name="Jensen O.N."/>
            <person name="Pelaez A.I."/>
            <person name="Sanchez J."/>
            <person name="Ferrer M."/>
        </authorList>
    </citation>
    <scope>NUCLEOTIDE SEQUENCE</scope>
</reference>
<dbReference type="InterPro" id="IPR003651">
    <property type="entry name" value="Endonuclease3_FeS-loop_motif"/>
</dbReference>
<evidence type="ECO:0000256" key="9">
    <source>
        <dbReference type="ARBA" id="ARBA00023295"/>
    </source>
</evidence>
<dbReference type="InterPro" id="IPR023170">
    <property type="entry name" value="HhH_base_excis_C"/>
</dbReference>
<feature type="non-terminal residue" evidence="11">
    <location>
        <position position="1"/>
    </location>
</feature>
<dbReference type="CDD" id="cd00056">
    <property type="entry name" value="ENDO3c"/>
    <property type="match status" value="1"/>
</dbReference>
<keyword evidence="4" id="KW-0378">Hydrolase</keyword>
<keyword evidence="7" id="KW-0234">DNA repair</keyword>
<keyword evidence="5" id="KW-0408">Iron</keyword>
<dbReference type="AlphaFoldDB" id="T0YB22"/>
<dbReference type="GO" id="GO:0006289">
    <property type="term" value="P:nucleotide-excision repair"/>
    <property type="evidence" value="ECO:0007669"/>
    <property type="project" value="TreeGrafter"/>
</dbReference>
<dbReference type="SMART" id="SM00525">
    <property type="entry name" value="FES"/>
    <property type="match status" value="1"/>
</dbReference>
<evidence type="ECO:0000256" key="2">
    <source>
        <dbReference type="ARBA" id="ARBA00022723"/>
    </source>
</evidence>
<dbReference type="PANTHER" id="PTHR43286">
    <property type="entry name" value="ENDONUCLEASE III-LIKE PROTEIN 1"/>
    <property type="match status" value="1"/>
</dbReference>
<keyword evidence="11" id="KW-0255">Endonuclease</keyword>
<keyword evidence="2" id="KW-0479">Metal-binding</keyword>
<dbReference type="GO" id="GO:0003906">
    <property type="term" value="F:DNA-(apurinic or apyrimidinic site) endonuclease activity"/>
    <property type="evidence" value="ECO:0007669"/>
    <property type="project" value="TreeGrafter"/>
</dbReference>
<proteinExistence type="predicted"/>
<evidence type="ECO:0000256" key="5">
    <source>
        <dbReference type="ARBA" id="ARBA00023004"/>
    </source>
</evidence>
<accession>T0YB22</accession>
<gene>
    <name evidence="11" type="ORF">B1B_18807</name>
</gene>
<name>T0YB22_9ZZZZ</name>
<keyword evidence="11" id="KW-0540">Nuclease</keyword>
<evidence type="ECO:0000259" key="10">
    <source>
        <dbReference type="Pfam" id="PF00730"/>
    </source>
</evidence>
<keyword evidence="6" id="KW-0411">Iron-sulfur</keyword>
<dbReference type="InterPro" id="IPR011257">
    <property type="entry name" value="DNA_glycosylase"/>
</dbReference>
<evidence type="ECO:0000256" key="6">
    <source>
        <dbReference type="ARBA" id="ARBA00023014"/>
    </source>
</evidence>
<evidence type="ECO:0000256" key="8">
    <source>
        <dbReference type="ARBA" id="ARBA00023239"/>
    </source>
</evidence>
<dbReference type="Pfam" id="PF00730">
    <property type="entry name" value="HhH-GPD"/>
    <property type="match status" value="1"/>
</dbReference>
<keyword evidence="8" id="KW-0456">Lyase</keyword>